<dbReference type="AlphaFoldDB" id="A0A1I3VUB2"/>
<keyword evidence="6" id="KW-1185">Reference proteome</keyword>
<dbReference type="PANTHER" id="PTHR43213:SF5">
    <property type="entry name" value="BIFUNCTIONAL DTTP_UTP PYROPHOSPHATASE_METHYLTRANSFERASE PROTEIN-RELATED"/>
    <property type="match status" value="1"/>
</dbReference>
<sequence length="205" mass="21472">MSRLWRRADPLVLASKSTARRAVLSSAGVPFETCDVAIDERAVEAPLRAAGAGANEIALSLARVKALAGAAMLPGRLALGADQVLCFEGRLFSKPSSRSEAIAQIETLQGGVHELHSALCLVRDGEVLFEAAPVARIGFRTLSREFIAAYADAAGEAILSSVGAYQIEGLGVHLIERTTGDHSTILGLPLAPLLTFLREEGSLAG</sequence>
<name>A0A1I3VUB2_9HYPH</name>
<organism evidence="5 6">
    <name type="scientific">Methylocapsa palsarum</name>
    <dbReference type="NCBI Taxonomy" id="1612308"/>
    <lineage>
        <taxon>Bacteria</taxon>
        <taxon>Pseudomonadati</taxon>
        <taxon>Pseudomonadota</taxon>
        <taxon>Alphaproteobacteria</taxon>
        <taxon>Hyphomicrobiales</taxon>
        <taxon>Beijerinckiaceae</taxon>
        <taxon>Methylocapsa</taxon>
    </lineage>
</organism>
<comment type="cofactor">
    <cofactor evidence="1 4">
        <name>a divalent metal cation</name>
        <dbReference type="ChEBI" id="CHEBI:60240"/>
    </cofactor>
</comment>
<comment type="caution">
    <text evidence="4">Lacks conserved residue(s) required for the propagation of feature annotation.</text>
</comment>
<evidence type="ECO:0000256" key="1">
    <source>
        <dbReference type="ARBA" id="ARBA00001968"/>
    </source>
</evidence>
<dbReference type="STRING" id="1612308.SAMN05444581_101124"/>
<dbReference type="GO" id="GO:0047429">
    <property type="term" value="F:nucleoside triphosphate diphosphatase activity"/>
    <property type="evidence" value="ECO:0007669"/>
    <property type="project" value="UniProtKB-EC"/>
</dbReference>
<evidence type="ECO:0000256" key="3">
    <source>
        <dbReference type="ARBA" id="ARBA00023080"/>
    </source>
</evidence>
<evidence type="ECO:0000256" key="2">
    <source>
        <dbReference type="ARBA" id="ARBA00022801"/>
    </source>
</evidence>
<dbReference type="InterPro" id="IPR029001">
    <property type="entry name" value="ITPase-like_fam"/>
</dbReference>
<dbReference type="EC" id="3.6.1.9" evidence="4"/>
<evidence type="ECO:0000313" key="5">
    <source>
        <dbReference type="EMBL" id="SFJ98988.1"/>
    </source>
</evidence>
<dbReference type="CDD" id="cd00555">
    <property type="entry name" value="Maf"/>
    <property type="match status" value="1"/>
</dbReference>
<dbReference type="SUPFAM" id="SSF52972">
    <property type="entry name" value="ITPase-like"/>
    <property type="match status" value="1"/>
</dbReference>
<protein>
    <recommendedName>
        <fullName evidence="4">Nucleoside triphosphate pyrophosphatase</fullName>
        <ecNumber evidence="4">3.6.1.9</ecNumber>
    </recommendedName>
    <alternativeName>
        <fullName evidence="4">Nucleotide pyrophosphatase</fullName>
        <shortName evidence="4">Nucleotide PPase</shortName>
    </alternativeName>
</protein>
<dbReference type="EMBL" id="FOSN01000001">
    <property type="protein sequence ID" value="SFJ98988.1"/>
    <property type="molecule type" value="Genomic_DNA"/>
</dbReference>
<proteinExistence type="inferred from homology"/>
<dbReference type="GO" id="GO:0005737">
    <property type="term" value="C:cytoplasm"/>
    <property type="evidence" value="ECO:0007669"/>
    <property type="project" value="UniProtKB-SubCell"/>
</dbReference>
<dbReference type="PIRSF" id="PIRSF006305">
    <property type="entry name" value="Maf"/>
    <property type="match status" value="1"/>
</dbReference>
<dbReference type="GO" id="GO:0009117">
    <property type="term" value="P:nucleotide metabolic process"/>
    <property type="evidence" value="ECO:0007669"/>
    <property type="project" value="UniProtKB-KW"/>
</dbReference>
<keyword evidence="3 4" id="KW-0546">Nucleotide metabolism</keyword>
<comment type="function">
    <text evidence="4">Nucleoside triphosphate pyrophosphatase. May have a dual role in cell division arrest and in preventing the incorporation of modified nucleotides into cellular nucleic acids.</text>
</comment>
<comment type="similarity">
    <text evidence="4">Belongs to the Maf family.</text>
</comment>
<evidence type="ECO:0000313" key="6">
    <source>
        <dbReference type="Proteomes" id="UP000198755"/>
    </source>
</evidence>
<keyword evidence="2 4" id="KW-0378">Hydrolase</keyword>
<dbReference type="Pfam" id="PF02545">
    <property type="entry name" value="Maf"/>
    <property type="match status" value="1"/>
</dbReference>
<evidence type="ECO:0000256" key="4">
    <source>
        <dbReference type="HAMAP-Rule" id="MF_00528"/>
    </source>
</evidence>
<keyword evidence="4" id="KW-0963">Cytoplasm</keyword>
<comment type="subcellular location">
    <subcellularLocation>
        <location evidence="4">Cytoplasm</location>
    </subcellularLocation>
</comment>
<dbReference type="InterPro" id="IPR003697">
    <property type="entry name" value="Maf-like"/>
</dbReference>
<dbReference type="PANTHER" id="PTHR43213">
    <property type="entry name" value="BIFUNCTIONAL DTTP/UTP PYROPHOSPHATASE/METHYLTRANSFERASE PROTEIN-RELATED"/>
    <property type="match status" value="1"/>
</dbReference>
<dbReference type="RefSeq" id="WP_091675918.1">
    <property type="nucleotide sequence ID" value="NZ_FOSN01000001.1"/>
</dbReference>
<comment type="catalytic activity">
    <reaction evidence="4">
        <text>a ribonucleoside 5'-triphosphate + H2O = a ribonucleoside 5'-phosphate + diphosphate + H(+)</text>
        <dbReference type="Rhea" id="RHEA:23996"/>
        <dbReference type="ChEBI" id="CHEBI:15377"/>
        <dbReference type="ChEBI" id="CHEBI:15378"/>
        <dbReference type="ChEBI" id="CHEBI:33019"/>
        <dbReference type="ChEBI" id="CHEBI:58043"/>
        <dbReference type="ChEBI" id="CHEBI:61557"/>
        <dbReference type="EC" id="3.6.1.9"/>
    </reaction>
</comment>
<dbReference type="OrthoDB" id="9813962at2"/>
<dbReference type="Gene3D" id="3.90.950.10">
    <property type="match status" value="1"/>
</dbReference>
<dbReference type="Proteomes" id="UP000198755">
    <property type="component" value="Unassembled WGS sequence"/>
</dbReference>
<dbReference type="HAMAP" id="MF_00528">
    <property type="entry name" value="Maf"/>
    <property type="match status" value="1"/>
</dbReference>
<comment type="catalytic activity">
    <reaction evidence="4">
        <text>a 2'-deoxyribonucleoside 5'-triphosphate + H2O = a 2'-deoxyribonucleoside 5'-phosphate + diphosphate + H(+)</text>
        <dbReference type="Rhea" id="RHEA:44644"/>
        <dbReference type="ChEBI" id="CHEBI:15377"/>
        <dbReference type="ChEBI" id="CHEBI:15378"/>
        <dbReference type="ChEBI" id="CHEBI:33019"/>
        <dbReference type="ChEBI" id="CHEBI:61560"/>
        <dbReference type="ChEBI" id="CHEBI:65317"/>
        <dbReference type="EC" id="3.6.1.9"/>
    </reaction>
</comment>
<gene>
    <name evidence="5" type="ORF">SAMN05444581_101124</name>
</gene>
<accession>A0A1I3VUB2</accession>
<reference evidence="5 6" key="1">
    <citation type="submission" date="2016-10" db="EMBL/GenBank/DDBJ databases">
        <authorList>
            <person name="de Groot N.N."/>
        </authorList>
    </citation>
    <scope>NUCLEOTIDE SEQUENCE [LARGE SCALE GENOMIC DNA]</scope>
    <source>
        <strain evidence="5 6">NE2</strain>
    </source>
</reference>
<feature type="active site" description="Proton acceptor" evidence="4">
    <location>
        <position position="82"/>
    </location>
</feature>